<comment type="caution">
    <text evidence="2">The sequence shown here is derived from an EMBL/GenBank/DDBJ whole genome shotgun (WGS) entry which is preliminary data.</text>
</comment>
<dbReference type="SUPFAM" id="SSF46785">
    <property type="entry name" value="Winged helix' DNA-binding domain"/>
    <property type="match status" value="1"/>
</dbReference>
<proteinExistence type="predicted"/>
<accession>A0A6V8LPQ0</accession>
<reference evidence="2 3" key="1">
    <citation type="submission" date="2020-04" db="EMBL/GenBank/DDBJ databases">
        <authorList>
            <consortium name="Desulfovibrio sp. FSS-1 genome sequencing consortium"/>
            <person name="Shimoshige H."/>
            <person name="Kobayashi H."/>
            <person name="Maekawa T."/>
        </authorList>
    </citation>
    <scope>NUCLEOTIDE SEQUENCE [LARGE SCALE GENOMIC DNA]</scope>
    <source>
        <strain evidence="2 3">SIID29052-01</strain>
    </source>
</reference>
<dbReference type="GO" id="GO:0005829">
    <property type="term" value="C:cytosol"/>
    <property type="evidence" value="ECO:0007669"/>
    <property type="project" value="TreeGrafter"/>
</dbReference>
<dbReference type="Gene3D" id="1.10.10.10">
    <property type="entry name" value="Winged helix-like DNA-binding domain superfamily/Winged helix DNA-binding domain"/>
    <property type="match status" value="1"/>
</dbReference>
<keyword evidence="1" id="KW-0238">DNA-binding</keyword>
<dbReference type="PROSITE" id="PS51197">
    <property type="entry name" value="HTH_RRF2_2"/>
    <property type="match status" value="1"/>
</dbReference>
<keyword evidence="3" id="KW-1185">Reference proteome</keyword>
<dbReference type="InterPro" id="IPR000944">
    <property type="entry name" value="Tscrpt_reg_Rrf2"/>
</dbReference>
<dbReference type="AlphaFoldDB" id="A0A6V8LPQ0"/>
<dbReference type="InterPro" id="IPR036388">
    <property type="entry name" value="WH-like_DNA-bd_sf"/>
</dbReference>
<name>A0A6V8LPQ0_9BACT</name>
<dbReference type="InterPro" id="IPR036390">
    <property type="entry name" value="WH_DNA-bd_sf"/>
</dbReference>
<evidence type="ECO:0000313" key="3">
    <source>
        <dbReference type="Proteomes" id="UP000494245"/>
    </source>
</evidence>
<sequence>MGTAKIIRAATACQKDEQSVIFFKSIKQMLQATEQGLPRMKLTTRSRYGTRMLLDLAQNGGNGPVRVSEIAHRQGISVKYLEKLSRILKKAGLIRSMRGSKGGHLLAKPPSSISMGEIVRALEGDLNLVTCWTERTSCPRLKTCVTSRLWQEVSKALLERLDSMTLEELLKASTPEDATPCCE</sequence>
<evidence type="ECO:0000313" key="2">
    <source>
        <dbReference type="EMBL" id="GFK92970.1"/>
    </source>
</evidence>
<dbReference type="GO" id="GO:0003700">
    <property type="term" value="F:DNA-binding transcription factor activity"/>
    <property type="evidence" value="ECO:0007669"/>
    <property type="project" value="TreeGrafter"/>
</dbReference>
<reference evidence="2 3" key="2">
    <citation type="submission" date="2020-05" db="EMBL/GenBank/DDBJ databases">
        <title>Draft genome sequence of Desulfovibrio sp. strainFSS-1.</title>
        <authorList>
            <person name="Shimoshige H."/>
            <person name="Kobayashi H."/>
            <person name="Maekawa T."/>
        </authorList>
    </citation>
    <scope>NUCLEOTIDE SEQUENCE [LARGE SCALE GENOMIC DNA]</scope>
    <source>
        <strain evidence="2 3">SIID29052-01</strain>
    </source>
</reference>
<dbReference type="PANTHER" id="PTHR33221">
    <property type="entry name" value="WINGED HELIX-TURN-HELIX TRANSCRIPTIONAL REGULATOR, RRF2 FAMILY"/>
    <property type="match status" value="1"/>
</dbReference>
<organism evidence="2 3">
    <name type="scientific">Fundidesulfovibrio magnetotacticus</name>
    <dbReference type="NCBI Taxonomy" id="2730080"/>
    <lineage>
        <taxon>Bacteria</taxon>
        <taxon>Pseudomonadati</taxon>
        <taxon>Thermodesulfobacteriota</taxon>
        <taxon>Desulfovibrionia</taxon>
        <taxon>Desulfovibrionales</taxon>
        <taxon>Desulfovibrionaceae</taxon>
        <taxon>Fundidesulfovibrio</taxon>
    </lineage>
</organism>
<protein>
    <submittedName>
        <fullName evidence="2">HTH-type transcriptional regulator IscR</fullName>
    </submittedName>
</protein>
<dbReference type="GO" id="GO:0003677">
    <property type="term" value="F:DNA binding"/>
    <property type="evidence" value="ECO:0007669"/>
    <property type="project" value="UniProtKB-KW"/>
</dbReference>
<dbReference type="Pfam" id="PF02082">
    <property type="entry name" value="Rrf2"/>
    <property type="match status" value="1"/>
</dbReference>
<dbReference type="Proteomes" id="UP000494245">
    <property type="component" value="Unassembled WGS sequence"/>
</dbReference>
<evidence type="ECO:0000256" key="1">
    <source>
        <dbReference type="ARBA" id="ARBA00023125"/>
    </source>
</evidence>
<dbReference type="EMBL" id="BLTE01000002">
    <property type="protein sequence ID" value="GFK92970.1"/>
    <property type="molecule type" value="Genomic_DNA"/>
</dbReference>
<dbReference type="NCBIfam" id="TIGR00738">
    <property type="entry name" value="rrf2_super"/>
    <property type="match status" value="1"/>
</dbReference>
<gene>
    <name evidence="2" type="primary">iscR_2</name>
    <name evidence="2" type="ORF">NNJEOMEG_00798</name>
</gene>
<dbReference type="PANTHER" id="PTHR33221:SF5">
    <property type="entry name" value="HTH-TYPE TRANSCRIPTIONAL REGULATOR ISCR"/>
    <property type="match status" value="1"/>
</dbReference>